<accession>B7BHM0</accession>
<evidence type="ECO:0000313" key="2">
    <source>
        <dbReference type="Proteomes" id="UP000005510"/>
    </source>
</evidence>
<reference evidence="1 2" key="2">
    <citation type="submission" date="2008-10" db="EMBL/GenBank/DDBJ databases">
        <authorList>
            <person name="Fulton L."/>
            <person name="Clifton S."/>
            <person name="Fulton B."/>
            <person name="Xu J."/>
            <person name="Minx P."/>
            <person name="Pepin K.H."/>
            <person name="Johnson M."/>
            <person name="Bhonagiri V."/>
            <person name="Nash W.E."/>
            <person name="Mardis E.R."/>
            <person name="Wilson R.K."/>
        </authorList>
    </citation>
    <scope>NUCLEOTIDE SEQUENCE [LARGE SCALE GENOMIC DNA]</scope>
    <source>
        <strain evidence="1 2">DSM 18315</strain>
    </source>
</reference>
<dbReference type="STRING" id="537006.PRABACTJOHN_04570"/>
<comment type="caution">
    <text evidence="1">The sequence shown here is derived from an EMBL/GenBank/DDBJ whole genome shotgun (WGS) entry which is preliminary data.</text>
</comment>
<proteinExistence type="predicted"/>
<dbReference type="AlphaFoldDB" id="B7BHM0"/>
<dbReference type="Proteomes" id="UP000005510">
    <property type="component" value="Unassembled WGS sequence"/>
</dbReference>
<name>B7BHM0_9BACT</name>
<dbReference type="HOGENOM" id="CLU_192965_0_0_10"/>
<evidence type="ECO:0000313" key="1">
    <source>
        <dbReference type="EMBL" id="EEC94073.1"/>
    </source>
</evidence>
<organism evidence="1 2">
    <name type="scientific">Parabacteroides johnsonii DSM 18315</name>
    <dbReference type="NCBI Taxonomy" id="537006"/>
    <lineage>
        <taxon>Bacteria</taxon>
        <taxon>Pseudomonadati</taxon>
        <taxon>Bacteroidota</taxon>
        <taxon>Bacteroidia</taxon>
        <taxon>Bacteroidales</taxon>
        <taxon>Tannerellaceae</taxon>
        <taxon>Parabacteroides</taxon>
    </lineage>
</organism>
<dbReference type="EMBL" id="ABYH01000524">
    <property type="protein sequence ID" value="EEC94073.1"/>
    <property type="molecule type" value="Genomic_DNA"/>
</dbReference>
<sequence>MHHQSKLLFRREAKPFSPLMRQSAYVRSKSFWAMVCRRIKLLLRKNLYEKKKIREIHFKISRFIVTFAYEEFFEGYATRRRMTQ</sequence>
<protein>
    <submittedName>
        <fullName evidence="1">Uncharacterized protein</fullName>
    </submittedName>
</protein>
<reference evidence="1 2" key="1">
    <citation type="submission" date="2008-10" db="EMBL/GenBank/DDBJ databases">
        <title>Draft genome sequence of Parabacteroides johnsonii (DSM 18315).</title>
        <authorList>
            <person name="Sudarsanam P."/>
            <person name="Ley R."/>
            <person name="Guruge J."/>
            <person name="Turnbaugh P.J."/>
            <person name="Mahowald M."/>
            <person name="Liep D."/>
            <person name="Gordon J."/>
        </authorList>
    </citation>
    <scope>NUCLEOTIDE SEQUENCE [LARGE SCALE GENOMIC DNA]</scope>
    <source>
        <strain evidence="1 2">DSM 18315</strain>
    </source>
</reference>
<gene>
    <name evidence="1" type="ORF">PRABACTJOHN_04570</name>
</gene>